<comment type="caution">
    <text evidence="2">The sequence shown here is derived from an EMBL/GenBank/DDBJ whole genome shotgun (WGS) entry which is preliminary data.</text>
</comment>
<evidence type="ECO:0000313" key="2">
    <source>
        <dbReference type="EMBL" id="TKC63713.1"/>
    </source>
</evidence>
<accession>A0A4U1GL53</accession>
<dbReference type="EMBL" id="SWDX01000002">
    <property type="protein sequence ID" value="TKC63713.1"/>
    <property type="molecule type" value="Genomic_DNA"/>
</dbReference>
<dbReference type="AlphaFoldDB" id="A0A4U1GL53"/>
<keyword evidence="1" id="KW-1133">Transmembrane helix</keyword>
<dbReference type="RefSeq" id="WP_136879350.1">
    <property type="nucleotide sequence ID" value="NZ_SWDX01000002.1"/>
</dbReference>
<keyword evidence="1" id="KW-0472">Membrane</keyword>
<reference evidence="2 3" key="1">
    <citation type="submission" date="2019-04" db="EMBL/GenBank/DDBJ databases">
        <title>Pedobacter sp. RP-1-16 sp. nov., isolated from Arctic soil.</title>
        <authorList>
            <person name="Dahal R.H."/>
            <person name="Kim D.-U."/>
        </authorList>
    </citation>
    <scope>NUCLEOTIDE SEQUENCE [LARGE SCALE GENOMIC DNA]</scope>
    <source>
        <strain evidence="2 3">RP-1-16</strain>
    </source>
</reference>
<dbReference type="Proteomes" id="UP000309594">
    <property type="component" value="Unassembled WGS sequence"/>
</dbReference>
<feature type="transmembrane region" description="Helical" evidence="1">
    <location>
        <begin position="17"/>
        <end position="37"/>
    </location>
</feature>
<sequence>MKNSNSIAYSGAMIKKMGYIAICGVIMGIIVSGKRIALSGELKSLKMLIDPIHVDLVEDLDLLRILDEPHVKFASELADYIQFEVLNPYGLVNSLDDDVVLEDEWATEKGWELHWRFMFYLLHPKVRDRYVNFNRILLTSQRVIYELLKLMVTGETRMSDPTYRTNYSPGRLKALMIGNEDPNVVMMAELINHIKDYEVKSRAITEIPKKRTRR</sequence>
<evidence type="ECO:0000313" key="3">
    <source>
        <dbReference type="Proteomes" id="UP000309594"/>
    </source>
</evidence>
<organism evidence="2 3">
    <name type="scientific">Pedobacter hiemivivus</name>
    <dbReference type="NCBI Taxonomy" id="2530454"/>
    <lineage>
        <taxon>Bacteria</taxon>
        <taxon>Pseudomonadati</taxon>
        <taxon>Bacteroidota</taxon>
        <taxon>Sphingobacteriia</taxon>
        <taxon>Sphingobacteriales</taxon>
        <taxon>Sphingobacteriaceae</taxon>
        <taxon>Pedobacter</taxon>
    </lineage>
</organism>
<name>A0A4U1GL53_9SPHI</name>
<gene>
    <name evidence="2" type="ORF">FBD94_05030</name>
</gene>
<evidence type="ECO:0000256" key="1">
    <source>
        <dbReference type="SAM" id="Phobius"/>
    </source>
</evidence>
<keyword evidence="1" id="KW-0812">Transmembrane</keyword>
<protein>
    <submittedName>
        <fullName evidence="2">Uncharacterized protein</fullName>
    </submittedName>
</protein>
<proteinExistence type="predicted"/>